<keyword evidence="2" id="KW-1185">Reference proteome</keyword>
<proteinExistence type="predicted"/>
<protein>
    <recommendedName>
        <fullName evidence="3">Suppressor of fused-like domain-containing protein</fullName>
    </recommendedName>
</protein>
<accession>A0ABS3XUR4</accession>
<dbReference type="EMBL" id="JAFFZM010000006">
    <property type="protein sequence ID" value="MBO8199121.1"/>
    <property type="molecule type" value="Genomic_DNA"/>
</dbReference>
<dbReference type="Pfam" id="PF19374">
    <property type="entry name" value="DUF5949"/>
    <property type="match status" value="1"/>
</dbReference>
<name>A0ABS3XUR4_9ACTN</name>
<sequence>MTSPQTAQGGIQQQQFGTLSVVGWAGEYGDGRDMAFLLLFSLGDGTGTREETVAAMRQLAERAGLTVGGDIVDATSSGRQFPVSVLVEAGQVALTMPKMSVQYPTPPEWVAAAHDRGHVYFLLATHPWPQARLENEIGQEALREFVSDEMLAASAHCLLPVRRLAR</sequence>
<dbReference type="GeneID" id="96259433"/>
<gene>
    <name evidence="1" type="ORF">JW613_12500</name>
</gene>
<comment type="caution">
    <text evidence="1">The sequence shown here is derived from an EMBL/GenBank/DDBJ whole genome shotgun (WGS) entry which is preliminary data.</text>
</comment>
<organism evidence="1 2">
    <name type="scientific">Streptomyces smyrnaeus</name>
    <dbReference type="NCBI Taxonomy" id="1387713"/>
    <lineage>
        <taxon>Bacteria</taxon>
        <taxon>Bacillati</taxon>
        <taxon>Actinomycetota</taxon>
        <taxon>Actinomycetes</taxon>
        <taxon>Kitasatosporales</taxon>
        <taxon>Streptomycetaceae</taxon>
        <taxon>Streptomyces</taxon>
    </lineage>
</organism>
<dbReference type="RefSeq" id="WP_209210861.1">
    <property type="nucleotide sequence ID" value="NZ_JAFFZM010000006.1"/>
</dbReference>
<evidence type="ECO:0008006" key="3">
    <source>
        <dbReference type="Google" id="ProtNLM"/>
    </source>
</evidence>
<evidence type="ECO:0000313" key="2">
    <source>
        <dbReference type="Proteomes" id="UP000721954"/>
    </source>
</evidence>
<evidence type="ECO:0000313" key="1">
    <source>
        <dbReference type="EMBL" id="MBO8199121.1"/>
    </source>
</evidence>
<dbReference type="Proteomes" id="UP000721954">
    <property type="component" value="Unassembled WGS sequence"/>
</dbReference>
<reference evidence="1 2" key="1">
    <citation type="submission" date="2021-02" db="EMBL/GenBank/DDBJ databases">
        <title>Streptomyces spirodelae sp. nov., isolated from duckweed.</title>
        <authorList>
            <person name="Saimee Y."/>
            <person name="Duangmal K."/>
        </authorList>
    </citation>
    <scope>NUCLEOTIDE SEQUENCE [LARGE SCALE GENOMIC DNA]</scope>
    <source>
        <strain evidence="1 2">DSM 42105</strain>
    </source>
</reference>
<dbReference type="InterPro" id="IPR045993">
    <property type="entry name" value="DUF5949"/>
</dbReference>